<dbReference type="InterPro" id="IPR002869">
    <property type="entry name" value="Pyrv_flavodox_OxRed_cen"/>
</dbReference>
<dbReference type="KEGG" id="pca:Pcar_1547"/>
<keyword evidence="4" id="KW-1185">Reference proteome</keyword>
<keyword evidence="1" id="KW-0560">Oxidoreductase</keyword>
<evidence type="ECO:0000259" key="2">
    <source>
        <dbReference type="Pfam" id="PF01558"/>
    </source>
</evidence>
<dbReference type="RefSeq" id="WP_011341275.1">
    <property type="nucleotide sequence ID" value="NC_007498.2"/>
</dbReference>
<proteinExistence type="predicted"/>
<dbReference type="SUPFAM" id="SSF53323">
    <property type="entry name" value="Pyruvate-ferredoxin oxidoreductase, PFOR, domain III"/>
    <property type="match status" value="1"/>
</dbReference>
<dbReference type="OrthoDB" id="9789125at2"/>
<dbReference type="Proteomes" id="UP000002534">
    <property type="component" value="Chromosome"/>
</dbReference>
<dbReference type="eggNOG" id="COG1014">
    <property type="taxonomic scope" value="Bacteria"/>
</dbReference>
<dbReference type="HOGENOM" id="CLU_087284_0_1_7"/>
<evidence type="ECO:0000313" key="3">
    <source>
        <dbReference type="EMBL" id="ABA88792.1"/>
    </source>
</evidence>
<gene>
    <name evidence="3" type="primary">vorC</name>
    <name evidence="3" type="ordered locus">Pcar_1547</name>
</gene>
<dbReference type="PANTHER" id="PTHR42730">
    <property type="entry name" value="2-OXOGLUTARATE SYNTHASE SUBUNIT KORC"/>
    <property type="match status" value="1"/>
</dbReference>
<organism evidence="3 4">
    <name type="scientific">Syntrophotalea carbinolica (strain DSM 2380 / NBRC 103641 / GraBd1)</name>
    <name type="common">Pelobacter carbinolicus</name>
    <dbReference type="NCBI Taxonomy" id="338963"/>
    <lineage>
        <taxon>Bacteria</taxon>
        <taxon>Pseudomonadati</taxon>
        <taxon>Thermodesulfobacteriota</taxon>
        <taxon>Desulfuromonadia</taxon>
        <taxon>Desulfuromonadales</taxon>
        <taxon>Syntrophotaleaceae</taxon>
        <taxon>Syntrophotalea</taxon>
    </lineage>
</organism>
<evidence type="ECO:0000313" key="4">
    <source>
        <dbReference type="Proteomes" id="UP000002534"/>
    </source>
</evidence>
<protein>
    <submittedName>
        <fullName evidence="3">2-oxoacid:ferredoxin oxidoreductase, gamma subunit</fullName>
    </submittedName>
</protein>
<dbReference type="PANTHER" id="PTHR42730:SF1">
    <property type="entry name" value="2-OXOGLUTARATE SYNTHASE SUBUNIT KORC"/>
    <property type="match status" value="1"/>
</dbReference>
<sequence length="181" mass="19033">MSDNVFMAGYGGQGILLVGNLLACAAILEDKNATYFPAYGPEKRGGAATCTVIVSGEEIGSPVIGHPGTALLFNQLAMDKYFEGIASGGLCIYNSSLVEQVPQHRSDLRLLGVPANELAAEVGNARLVNMIVMGAYAELTGVVSLDSLKSGLDKILPERNKRFIPANNQALDCGADFARKA</sequence>
<dbReference type="AlphaFoldDB" id="Q3A4B5"/>
<feature type="domain" description="Pyruvate/ketoisovalerate oxidoreductase catalytic" evidence="2">
    <location>
        <begin position="11"/>
        <end position="175"/>
    </location>
</feature>
<dbReference type="Gene3D" id="3.40.920.10">
    <property type="entry name" value="Pyruvate-ferredoxin oxidoreductase, PFOR, domain III"/>
    <property type="match status" value="1"/>
</dbReference>
<accession>Q3A4B5</accession>
<dbReference type="EMBL" id="CP000142">
    <property type="protein sequence ID" value="ABA88792.1"/>
    <property type="molecule type" value="Genomic_DNA"/>
</dbReference>
<reference evidence="4" key="1">
    <citation type="submission" date="2005-10" db="EMBL/GenBank/DDBJ databases">
        <title>Complete sequence of Pelobacter carbinolicus DSM 2380.</title>
        <authorList>
            <person name="Copeland A."/>
            <person name="Lucas S."/>
            <person name="Lapidus A."/>
            <person name="Barry K."/>
            <person name="Detter J.C."/>
            <person name="Glavina T."/>
            <person name="Hammon N."/>
            <person name="Israni S."/>
            <person name="Pitluck S."/>
            <person name="Chertkov O."/>
            <person name="Schmutz J."/>
            <person name="Larimer F."/>
            <person name="Land M."/>
            <person name="Kyrpides N."/>
            <person name="Ivanova N."/>
            <person name="Richardson P."/>
        </authorList>
    </citation>
    <scope>NUCLEOTIDE SEQUENCE [LARGE SCALE GENOMIC DNA]</scope>
    <source>
        <strain evidence="4">DSM 2380 / NBRC 103641 / GraBd1</strain>
    </source>
</reference>
<dbReference type="InterPro" id="IPR052554">
    <property type="entry name" value="2-oxoglutarate_synth_KorC"/>
</dbReference>
<dbReference type="Pfam" id="PF01558">
    <property type="entry name" value="POR"/>
    <property type="match status" value="1"/>
</dbReference>
<name>Q3A4B5_SYNC1</name>
<reference evidence="3 4" key="2">
    <citation type="journal article" date="2012" name="BMC Genomics">
        <title>The genome of Pelobacter carbinolicus reveals surprising metabolic capabilities and physiological features.</title>
        <authorList>
            <person name="Aklujkar M."/>
            <person name="Haveman S.A."/>
            <person name="Didonato R.Jr."/>
            <person name="Chertkov O."/>
            <person name="Han C.S."/>
            <person name="Land M.L."/>
            <person name="Brown P."/>
            <person name="Lovley D.R."/>
        </authorList>
    </citation>
    <scope>NUCLEOTIDE SEQUENCE [LARGE SCALE GENOMIC DNA]</scope>
    <source>
        <strain evidence="4">DSM 2380 / NBRC 103641 / GraBd1</strain>
    </source>
</reference>
<dbReference type="STRING" id="338963.Pcar_1547"/>
<dbReference type="InterPro" id="IPR019752">
    <property type="entry name" value="Pyrv/ketoisovalerate_OxRed_cat"/>
</dbReference>
<dbReference type="GO" id="GO:0016903">
    <property type="term" value="F:oxidoreductase activity, acting on the aldehyde or oxo group of donors"/>
    <property type="evidence" value="ECO:0007669"/>
    <property type="project" value="InterPro"/>
</dbReference>
<evidence type="ECO:0000256" key="1">
    <source>
        <dbReference type="ARBA" id="ARBA00023002"/>
    </source>
</evidence>